<dbReference type="EMBL" id="KZ819603">
    <property type="protein sequence ID" value="PWN34963.1"/>
    <property type="molecule type" value="Genomic_DNA"/>
</dbReference>
<dbReference type="AlphaFoldDB" id="A0A316VF73"/>
<sequence length="74" mass="7958">MPCNPSVKGVIDAGQSCIGSPREMDKGFRSYFNGYDTNHDGIIDPIENIQAPSAIAYTSVNTGKAKSKGPNRLR</sequence>
<evidence type="ECO:0000313" key="2">
    <source>
        <dbReference type="Proteomes" id="UP000245771"/>
    </source>
</evidence>
<reference evidence="1 2" key="1">
    <citation type="journal article" date="2018" name="Mol. Biol. Evol.">
        <title>Broad Genomic Sampling Reveals a Smut Pathogenic Ancestry of the Fungal Clade Ustilaginomycotina.</title>
        <authorList>
            <person name="Kijpornyongpan T."/>
            <person name="Mondo S.J."/>
            <person name="Barry K."/>
            <person name="Sandor L."/>
            <person name="Lee J."/>
            <person name="Lipzen A."/>
            <person name="Pangilinan J."/>
            <person name="LaButti K."/>
            <person name="Hainaut M."/>
            <person name="Henrissat B."/>
            <person name="Grigoriev I.V."/>
            <person name="Spatafora J.W."/>
            <person name="Aime M.C."/>
        </authorList>
    </citation>
    <scope>NUCLEOTIDE SEQUENCE [LARGE SCALE GENOMIC DNA]</scope>
    <source>
        <strain evidence="1 2">MCA 3882</strain>
    </source>
</reference>
<protein>
    <submittedName>
        <fullName evidence="1">Uncharacterized protein</fullName>
    </submittedName>
</protein>
<accession>A0A316VF73</accession>
<keyword evidence="2" id="KW-1185">Reference proteome</keyword>
<organism evidence="1 2">
    <name type="scientific">Meira miltonrushii</name>
    <dbReference type="NCBI Taxonomy" id="1280837"/>
    <lineage>
        <taxon>Eukaryota</taxon>
        <taxon>Fungi</taxon>
        <taxon>Dikarya</taxon>
        <taxon>Basidiomycota</taxon>
        <taxon>Ustilaginomycotina</taxon>
        <taxon>Exobasidiomycetes</taxon>
        <taxon>Exobasidiales</taxon>
        <taxon>Brachybasidiaceae</taxon>
        <taxon>Meira</taxon>
    </lineage>
</organism>
<gene>
    <name evidence="1" type="ORF">FA14DRAFT_160339</name>
</gene>
<dbReference type="GeneID" id="37020412"/>
<dbReference type="InParanoid" id="A0A316VF73"/>
<dbReference type="RefSeq" id="XP_025355265.1">
    <property type="nucleotide sequence ID" value="XM_025498631.1"/>
</dbReference>
<proteinExistence type="predicted"/>
<name>A0A316VF73_9BASI</name>
<dbReference type="Proteomes" id="UP000245771">
    <property type="component" value="Unassembled WGS sequence"/>
</dbReference>
<evidence type="ECO:0000313" key="1">
    <source>
        <dbReference type="EMBL" id="PWN34963.1"/>
    </source>
</evidence>